<dbReference type="Gene3D" id="3.30.465.10">
    <property type="match status" value="1"/>
</dbReference>
<keyword evidence="5" id="KW-0687">Ribonucleoprotein</keyword>
<dbReference type="InterPro" id="IPR009068">
    <property type="entry name" value="uS15_NS1_RNA-bd_sf"/>
</dbReference>
<dbReference type="PROSITE" id="PS51387">
    <property type="entry name" value="FAD_PCMH"/>
    <property type="match status" value="1"/>
</dbReference>
<dbReference type="EMBL" id="CVMT01000002">
    <property type="protein sequence ID" value="CRG86635.1"/>
    <property type="molecule type" value="Genomic_DNA"/>
</dbReference>
<feature type="region of interest" description="Disordered" evidence="6">
    <location>
        <begin position="1"/>
        <end position="24"/>
    </location>
</feature>
<evidence type="ECO:0000256" key="6">
    <source>
        <dbReference type="SAM" id="MobiDB-lite"/>
    </source>
</evidence>
<dbReference type="Pfam" id="PF01565">
    <property type="entry name" value="FAD_binding_4"/>
    <property type="match status" value="1"/>
</dbReference>
<dbReference type="InterPro" id="IPR006094">
    <property type="entry name" value="Oxid_FAD_bind_N"/>
</dbReference>
<dbReference type="Pfam" id="PF00312">
    <property type="entry name" value="Ribosomal_S15"/>
    <property type="match status" value="1"/>
</dbReference>
<dbReference type="InterPro" id="IPR012606">
    <property type="entry name" value="Ribosomal_uS15_N"/>
</dbReference>
<dbReference type="SUPFAM" id="SSF47060">
    <property type="entry name" value="S15/NS1 RNA-binding domain"/>
    <property type="match status" value="1"/>
</dbReference>
<name>A0A0U1LTR8_TALIS</name>
<keyword evidence="2" id="KW-0285">Flavoprotein</keyword>
<dbReference type="SUPFAM" id="SSF55103">
    <property type="entry name" value="FAD-linked oxidases, C-terminal domain"/>
    <property type="match status" value="1"/>
</dbReference>
<protein>
    <submittedName>
        <fullName evidence="8">40S ribosomal protein S13-1</fullName>
    </submittedName>
</protein>
<feature type="domain" description="FAD-binding PCMH-type" evidence="7">
    <location>
        <begin position="108"/>
        <end position="300"/>
    </location>
</feature>
<dbReference type="GO" id="GO:0003735">
    <property type="term" value="F:structural constituent of ribosome"/>
    <property type="evidence" value="ECO:0007669"/>
    <property type="project" value="InterPro"/>
</dbReference>
<dbReference type="SUPFAM" id="SSF56176">
    <property type="entry name" value="FAD-binding/transporter-associated domain-like"/>
    <property type="match status" value="1"/>
</dbReference>
<dbReference type="NCBIfam" id="NF006331">
    <property type="entry name" value="PRK08561.1"/>
    <property type="match status" value="1"/>
</dbReference>
<dbReference type="Gene3D" id="4.10.860.130">
    <property type="match status" value="1"/>
</dbReference>
<dbReference type="GO" id="GO:0022627">
    <property type="term" value="C:cytosolic small ribosomal subunit"/>
    <property type="evidence" value="ECO:0007669"/>
    <property type="project" value="TreeGrafter"/>
</dbReference>
<dbReference type="GO" id="GO:0003824">
    <property type="term" value="F:catalytic activity"/>
    <property type="evidence" value="ECO:0007669"/>
    <property type="project" value="InterPro"/>
</dbReference>
<dbReference type="InterPro" id="IPR016170">
    <property type="entry name" value="Cytok_DH_C_sf"/>
</dbReference>
<dbReference type="HAMAP" id="MF_01343_A">
    <property type="entry name" value="Ribosomal_uS15_A"/>
    <property type="match status" value="1"/>
</dbReference>
<evidence type="ECO:0000256" key="4">
    <source>
        <dbReference type="ARBA" id="ARBA00022980"/>
    </source>
</evidence>
<comment type="similarity">
    <text evidence="1">Belongs to the universal ribosomal protein uS15 family.</text>
</comment>
<dbReference type="SMART" id="SM01387">
    <property type="entry name" value="Ribosomal_S15"/>
    <property type="match status" value="1"/>
</dbReference>
<dbReference type="GO" id="GO:0071949">
    <property type="term" value="F:FAD binding"/>
    <property type="evidence" value="ECO:0007669"/>
    <property type="project" value="InterPro"/>
</dbReference>
<dbReference type="InterPro" id="IPR016166">
    <property type="entry name" value="FAD-bd_PCMH"/>
</dbReference>
<keyword evidence="4 8" id="KW-0689">Ribosomal protein</keyword>
<reference evidence="8 9" key="1">
    <citation type="submission" date="2015-04" db="EMBL/GenBank/DDBJ databases">
        <authorList>
            <person name="Syromyatnikov M.Y."/>
            <person name="Popov V.N."/>
        </authorList>
    </citation>
    <scope>NUCLEOTIDE SEQUENCE [LARGE SCALE GENOMIC DNA]</scope>
    <source>
        <strain evidence="8">WF-38-12</strain>
    </source>
</reference>
<keyword evidence="9" id="KW-1185">Reference proteome</keyword>
<evidence type="ECO:0000256" key="3">
    <source>
        <dbReference type="ARBA" id="ARBA00022827"/>
    </source>
</evidence>
<dbReference type="InterPro" id="IPR023029">
    <property type="entry name" value="Ribosomal_uS15_arc_euk"/>
</dbReference>
<evidence type="ECO:0000256" key="5">
    <source>
        <dbReference type="ARBA" id="ARBA00023274"/>
    </source>
</evidence>
<dbReference type="GO" id="GO:0070181">
    <property type="term" value="F:small ribosomal subunit rRNA binding"/>
    <property type="evidence" value="ECO:0007669"/>
    <property type="project" value="TreeGrafter"/>
</dbReference>
<evidence type="ECO:0000313" key="9">
    <source>
        <dbReference type="Proteomes" id="UP000054383"/>
    </source>
</evidence>
<dbReference type="InterPro" id="IPR000589">
    <property type="entry name" value="Ribosomal_uS15"/>
</dbReference>
<dbReference type="OMA" id="VFYGTQY"/>
<dbReference type="OrthoDB" id="623277at2759"/>
<evidence type="ECO:0000256" key="1">
    <source>
        <dbReference type="ARBA" id="ARBA00008434"/>
    </source>
</evidence>
<dbReference type="PROSITE" id="PS00362">
    <property type="entry name" value="RIBOSOMAL_S15"/>
    <property type="match status" value="1"/>
</dbReference>
<dbReference type="SMART" id="SM01386">
    <property type="entry name" value="Ribosomal_S13_N"/>
    <property type="match status" value="1"/>
</dbReference>
<evidence type="ECO:0000259" key="7">
    <source>
        <dbReference type="PROSITE" id="PS51387"/>
    </source>
</evidence>
<dbReference type="InterPro" id="IPR016167">
    <property type="entry name" value="FAD-bd_PCMH_sub1"/>
</dbReference>
<dbReference type="InterPro" id="IPR036318">
    <property type="entry name" value="FAD-bd_PCMH-like_sf"/>
</dbReference>
<dbReference type="InterPro" id="IPR016169">
    <property type="entry name" value="FAD-bd_PCMH_sub2"/>
</dbReference>
<evidence type="ECO:0000313" key="8">
    <source>
        <dbReference type="EMBL" id="CRG86635.1"/>
    </source>
</evidence>
<dbReference type="PANTHER" id="PTHR11885">
    <property type="entry name" value="RIBOSOMAL PROTEIN S15P/S13E"/>
    <property type="match status" value="1"/>
</dbReference>
<dbReference type="Pfam" id="PF08069">
    <property type="entry name" value="Ribosomal_S13_N"/>
    <property type="match status" value="1"/>
</dbReference>
<dbReference type="PANTHER" id="PTHR11885:SF6">
    <property type="entry name" value="SMALL RIBOSOMAL SUBUNIT PROTEIN US15"/>
    <property type="match status" value="1"/>
</dbReference>
<dbReference type="CDD" id="cd00353">
    <property type="entry name" value="Ribosomal_S15p_S13e"/>
    <property type="match status" value="1"/>
</dbReference>
<dbReference type="GO" id="GO:0006412">
    <property type="term" value="P:translation"/>
    <property type="evidence" value="ECO:0007669"/>
    <property type="project" value="InterPro"/>
</dbReference>
<dbReference type="STRING" id="28573.A0A0U1LTR8"/>
<dbReference type="GO" id="GO:0005730">
    <property type="term" value="C:nucleolus"/>
    <property type="evidence" value="ECO:0007669"/>
    <property type="project" value="TreeGrafter"/>
</dbReference>
<accession>A0A0U1LTR8</accession>
<evidence type="ECO:0000256" key="2">
    <source>
        <dbReference type="ARBA" id="ARBA00022630"/>
    </source>
</evidence>
<gene>
    <name evidence="8" type="ORF">PISL3812_03645</name>
</gene>
<dbReference type="Gene3D" id="3.30.43.10">
    <property type="entry name" value="Uridine Diphospho-n-acetylenolpyruvylglucosamine Reductase, domain 2"/>
    <property type="match status" value="1"/>
</dbReference>
<dbReference type="Gene3D" id="1.10.287.10">
    <property type="entry name" value="S15/NS1, RNA-binding"/>
    <property type="match status" value="1"/>
</dbReference>
<keyword evidence="3" id="KW-0274">FAD</keyword>
<dbReference type="FunFam" id="1.10.287.10:FF:000003">
    <property type="entry name" value="40S ribosomal protein S13"/>
    <property type="match status" value="1"/>
</dbReference>
<dbReference type="InterPro" id="IPR016164">
    <property type="entry name" value="FAD-linked_Oxase-like_C"/>
</dbReference>
<dbReference type="FunFam" id="4.10.860.130:FF:000001">
    <property type="entry name" value="40S ribosomal protein S13"/>
    <property type="match status" value="1"/>
</dbReference>
<dbReference type="Gene3D" id="3.40.462.10">
    <property type="entry name" value="FAD-linked oxidases, C-terminal domain"/>
    <property type="match status" value="1"/>
</dbReference>
<dbReference type="AlphaFoldDB" id="A0A0U1LTR8"/>
<sequence length="717" mass="80034">MAPKTTVPSVPVLTDSHHSGISPRLAKGANAAKERVWHNKTTSGVTPRHGELPVLPPGIGRTKFSTAIDELRRILGPQHVTINDKPLDDGWYLEHPNTHDAFHLLDPNDTVSSAAVYPGSTEEVSSVVKWANKYEIPLWPISMGRNLGYGGAAPRVRGSIVLDLGKRMNQVLNIDGEQCSCLVEPGVSYYKLYEEVQKTGYPLWIDPPDLGGGSVLGNAVDRGVGYTPMGDHFANHCGFEVVLPTGEVIRTGMGALPGPNGSDNPTWQSFQYGYGPYIDGIFTQSNFGIVTKMGLWLMRKTEHLTYMVTFPKDDDFEEIIEIIRSLMVNKVLGNVPQLRHVIQELAVSGKNREEFYKGEGQIPRDVIREHAKKLACGDCSWVFYSTIYGSTQKQIQETLEIVKKAFGAIEGTMFLFPEDVPADHYLHSRVNVCSGVPEIRELEWLNWKKNGAHLFFSPICPTKKRDARKITDIAIRVHEEFGLDLFPTFCIAPREMHLIVNIVYDKSDADEKRRSVAAIRKMIDECAEAGTVLTRKEYLRLAAMESGQKVDNSPNVFRQTQNNSFTMGRLHSKGKGIAASAIPYSRTPPAWLKTTPDQVTDQICKLARKGATPSQIGVVLRDSHGIAQVRNVTGNKILRILKSNGLAPEIPEDLYFLIKKAVSVRKHLERNRKDKDGKFRLILIESRIHRLSRYYKTVGVLPPTWRYESATASTLVA</sequence>
<dbReference type="Proteomes" id="UP000054383">
    <property type="component" value="Unassembled WGS sequence"/>
</dbReference>
<organism evidence="8 9">
    <name type="scientific">Talaromyces islandicus</name>
    <name type="common">Penicillium islandicum</name>
    <dbReference type="NCBI Taxonomy" id="28573"/>
    <lineage>
        <taxon>Eukaryota</taxon>
        <taxon>Fungi</taxon>
        <taxon>Dikarya</taxon>
        <taxon>Ascomycota</taxon>
        <taxon>Pezizomycotina</taxon>
        <taxon>Eurotiomycetes</taxon>
        <taxon>Eurotiomycetidae</taxon>
        <taxon>Eurotiales</taxon>
        <taxon>Trichocomaceae</taxon>
        <taxon>Talaromyces</taxon>
        <taxon>Talaromyces sect. Islandici</taxon>
    </lineage>
</organism>
<proteinExistence type="inferred from homology"/>